<comment type="caution">
    <text evidence="2">The sequence shown here is derived from an EMBL/GenBank/DDBJ whole genome shotgun (WGS) entry which is preliminary data.</text>
</comment>
<evidence type="ECO:0000256" key="1">
    <source>
        <dbReference type="SAM" id="SignalP"/>
    </source>
</evidence>
<name>A0A7Z0BW96_9SPHN</name>
<accession>A0A7Z0BW96</accession>
<evidence type="ECO:0000313" key="2">
    <source>
        <dbReference type="EMBL" id="NYH96022.1"/>
    </source>
</evidence>
<reference evidence="2 3" key="1">
    <citation type="submission" date="2020-07" db="EMBL/GenBank/DDBJ databases">
        <title>Genomic Encyclopedia of Type Strains, Phase IV (KMG-IV): sequencing the most valuable type-strain genomes for metagenomic binning, comparative biology and taxonomic classification.</title>
        <authorList>
            <person name="Goeker M."/>
        </authorList>
    </citation>
    <scope>NUCLEOTIDE SEQUENCE [LARGE SCALE GENOMIC DNA]</scope>
    <source>
        <strain evidence="2 3">DSM 29043</strain>
    </source>
</reference>
<protein>
    <submittedName>
        <fullName evidence="2">Uncharacterized protein</fullName>
    </submittedName>
</protein>
<proteinExistence type="predicted"/>
<dbReference type="Proteomes" id="UP000522081">
    <property type="component" value="Unassembled WGS sequence"/>
</dbReference>
<feature type="chain" id="PRO_5030530377" evidence="1">
    <location>
        <begin position="25"/>
        <end position="141"/>
    </location>
</feature>
<gene>
    <name evidence="2" type="ORF">FHS75_002354</name>
</gene>
<keyword evidence="3" id="KW-1185">Reference proteome</keyword>
<organism evidence="2 3">
    <name type="scientific">Novosphingobium marinum</name>
    <dbReference type="NCBI Taxonomy" id="1514948"/>
    <lineage>
        <taxon>Bacteria</taxon>
        <taxon>Pseudomonadati</taxon>
        <taxon>Pseudomonadota</taxon>
        <taxon>Alphaproteobacteria</taxon>
        <taxon>Sphingomonadales</taxon>
        <taxon>Sphingomonadaceae</taxon>
        <taxon>Novosphingobium</taxon>
    </lineage>
</organism>
<dbReference type="EMBL" id="JACBZF010000004">
    <property type="protein sequence ID" value="NYH96022.1"/>
    <property type="molecule type" value="Genomic_DNA"/>
</dbReference>
<dbReference type="AlphaFoldDB" id="A0A7Z0BW96"/>
<feature type="signal peptide" evidence="1">
    <location>
        <begin position="1"/>
        <end position="24"/>
    </location>
</feature>
<dbReference type="RefSeq" id="WP_179407877.1">
    <property type="nucleotide sequence ID" value="NZ_BMGF01000004.1"/>
</dbReference>
<keyword evidence="1" id="KW-0732">Signal</keyword>
<sequence>MIPNRILFTAVAGGVALGLLTASATPTTMKMGEREWWRDRIEPAQIETATTYEFVDRGPIDLSPPPLPERHFADRMPEPQYERLGLADLRVEPPAPLPEPAAAPVEPAIALDEAAILADAEAALEAAEPVELPRPRLAAIR</sequence>
<evidence type="ECO:0000313" key="3">
    <source>
        <dbReference type="Proteomes" id="UP000522081"/>
    </source>
</evidence>